<dbReference type="EMBL" id="LKEV01000010">
    <property type="protein sequence ID" value="KQB83409.1"/>
    <property type="molecule type" value="Genomic_DNA"/>
</dbReference>
<dbReference type="STRING" id="1544413.Clow_02291"/>
<keyword evidence="2" id="KW-0813">Transport</keyword>
<dbReference type="InterPro" id="IPR011701">
    <property type="entry name" value="MFS"/>
</dbReference>
<dbReference type="Proteomes" id="UP000050488">
    <property type="component" value="Unassembled WGS sequence"/>
</dbReference>
<dbReference type="PANTHER" id="PTHR42718">
    <property type="entry name" value="MAJOR FACILITATOR SUPERFAMILY MULTIDRUG TRANSPORTER MFSC"/>
    <property type="match status" value="1"/>
</dbReference>
<dbReference type="GO" id="GO:0005886">
    <property type="term" value="C:plasma membrane"/>
    <property type="evidence" value="ECO:0007669"/>
    <property type="project" value="UniProtKB-SubCell"/>
</dbReference>
<dbReference type="PATRIC" id="fig|1544413.3.peg.2294"/>
<dbReference type="PRINTS" id="PR01036">
    <property type="entry name" value="TCRTETB"/>
</dbReference>
<evidence type="ECO:0000256" key="5">
    <source>
        <dbReference type="ARBA" id="ARBA00023136"/>
    </source>
</evidence>
<dbReference type="Gene3D" id="1.20.1720.10">
    <property type="entry name" value="Multidrug resistance protein D"/>
    <property type="match status" value="1"/>
</dbReference>
<accession>A0A0Q0YLT6</accession>
<dbReference type="GO" id="GO:0022857">
    <property type="term" value="F:transmembrane transporter activity"/>
    <property type="evidence" value="ECO:0007669"/>
    <property type="project" value="InterPro"/>
</dbReference>
<sequence length="488" mass="49953">MKAGLTTAVVALSAAVMTLDMTVVTIALPDIGRDLNAGLQDSQWIVNGYVLVFASLLLGVGALSDRVPRRPLFICGHALFGLASLLCALAPSSGWLIAGRVIQALGATLVFATCMPILADTHEGDERGRARAVGAFTAAGAAAAALGPLVGGALVGGGGWRWIFVVNLPVSAVAIAAMLVAGRGAPEPQRRSGSPDWLSTALVAIGVFTLNYALVTGPTSGWGSPSVLTAIVAAAILLLCFARLQLRRGRDALLDLHLFRIPTFSAAMLLSFTGRLVTFGLLPYLIFWLSGQQHLSPVQVGFVLLALALPMVIIAAPSSALGHVNLVTGGAMSVTAIGLLWLGLALGPDATWTRALGPLLVIGIGSGAAMPHMMNLALAVVPASRAGAATGAANTAFPLGTATGVAVFGALLSTRVDALPWAPVPAREAIASGRFELLGQMFPSSLVEEAIAAFTSGLSLICFTGTALAALCAVICFTAIRSQDRRED</sequence>
<keyword evidence="5 6" id="KW-0472">Membrane</keyword>
<name>A0A0Q0YLT6_9CORY</name>
<dbReference type="PANTHER" id="PTHR42718:SF9">
    <property type="entry name" value="MAJOR FACILITATOR SUPERFAMILY MULTIDRUG TRANSPORTER MFSC"/>
    <property type="match status" value="1"/>
</dbReference>
<comment type="subcellular location">
    <subcellularLocation>
        <location evidence="1">Cell membrane</location>
        <topology evidence="1">Multi-pass membrane protein</topology>
    </subcellularLocation>
</comment>
<evidence type="ECO:0000256" key="3">
    <source>
        <dbReference type="ARBA" id="ARBA00022692"/>
    </source>
</evidence>
<proteinExistence type="predicted"/>
<evidence type="ECO:0000313" key="9">
    <source>
        <dbReference type="Proteomes" id="UP000050488"/>
    </source>
</evidence>
<evidence type="ECO:0000313" key="8">
    <source>
        <dbReference type="EMBL" id="KQB83409.1"/>
    </source>
</evidence>
<dbReference type="SUPFAM" id="SSF103473">
    <property type="entry name" value="MFS general substrate transporter"/>
    <property type="match status" value="1"/>
</dbReference>
<feature type="transmembrane region" description="Helical" evidence="6">
    <location>
        <begin position="43"/>
        <end position="64"/>
    </location>
</feature>
<keyword evidence="9" id="KW-1185">Reference proteome</keyword>
<dbReference type="Pfam" id="PF07690">
    <property type="entry name" value="MFS_1"/>
    <property type="match status" value="1"/>
</dbReference>
<keyword evidence="3 6" id="KW-0812">Transmembrane</keyword>
<gene>
    <name evidence="8" type="primary">qacA_3</name>
    <name evidence="8" type="ORF">Clow_02291</name>
</gene>
<feature type="transmembrane region" description="Helical" evidence="6">
    <location>
        <begin position="267"/>
        <end position="289"/>
    </location>
</feature>
<evidence type="ECO:0000259" key="7">
    <source>
        <dbReference type="PROSITE" id="PS50850"/>
    </source>
</evidence>
<dbReference type="Gene3D" id="1.20.1250.20">
    <property type="entry name" value="MFS general substrate transporter like domains"/>
    <property type="match status" value="1"/>
</dbReference>
<reference evidence="8 9" key="1">
    <citation type="submission" date="2015-10" db="EMBL/GenBank/DDBJ databases">
        <title>Corynebacteirum lowii and Corynebacterium oculi species nova, derived from human clinical disease and and emended description of Corynebacterium mastiditis.</title>
        <authorList>
            <person name="Bernard K."/>
            <person name="Pacheco A.L."/>
            <person name="Mcdougall C."/>
            <person name="Burtx T."/>
            <person name="Weibe D."/>
            <person name="Tyler S."/>
            <person name="Olson A.B."/>
            <person name="Cnockaert M."/>
            <person name="Eguchi H."/>
            <person name="Kuwahara T."/>
            <person name="Nakayama-Imaohji H."/>
            <person name="Boudewijins M."/>
            <person name="Van Hoecke F."/>
            <person name="Bernier A.-M."/>
            <person name="Vandamme P."/>
        </authorList>
    </citation>
    <scope>NUCLEOTIDE SEQUENCE [LARGE SCALE GENOMIC DNA]</scope>
    <source>
        <strain evidence="8 9">NML 130206</strain>
    </source>
</reference>
<feature type="transmembrane region" description="Helical" evidence="6">
    <location>
        <begin position="97"/>
        <end position="118"/>
    </location>
</feature>
<evidence type="ECO:0000256" key="6">
    <source>
        <dbReference type="SAM" id="Phobius"/>
    </source>
</evidence>
<feature type="transmembrane region" description="Helical" evidence="6">
    <location>
        <begin position="451"/>
        <end position="480"/>
    </location>
</feature>
<dbReference type="InterPro" id="IPR036259">
    <property type="entry name" value="MFS_trans_sf"/>
</dbReference>
<feature type="transmembrane region" description="Helical" evidence="6">
    <location>
        <begin position="197"/>
        <end position="215"/>
    </location>
</feature>
<feature type="transmembrane region" description="Helical" evidence="6">
    <location>
        <begin position="162"/>
        <end position="185"/>
    </location>
</feature>
<comment type="caution">
    <text evidence="8">The sequence shown here is derived from an EMBL/GenBank/DDBJ whole genome shotgun (WGS) entry which is preliminary data.</text>
</comment>
<feature type="transmembrane region" description="Helical" evidence="6">
    <location>
        <begin position="130"/>
        <end position="150"/>
    </location>
</feature>
<feature type="transmembrane region" description="Helical" evidence="6">
    <location>
        <begin position="227"/>
        <end position="246"/>
    </location>
</feature>
<feature type="transmembrane region" description="Helical" evidence="6">
    <location>
        <begin position="326"/>
        <end position="347"/>
    </location>
</feature>
<feature type="transmembrane region" description="Helical" evidence="6">
    <location>
        <begin position="359"/>
        <end position="381"/>
    </location>
</feature>
<evidence type="ECO:0000256" key="1">
    <source>
        <dbReference type="ARBA" id="ARBA00004651"/>
    </source>
</evidence>
<feature type="transmembrane region" description="Helical" evidence="6">
    <location>
        <begin position="393"/>
        <end position="412"/>
    </location>
</feature>
<protein>
    <submittedName>
        <fullName evidence="8">Antiseptic resistance protein</fullName>
    </submittedName>
</protein>
<dbReference type="CDD" id="cd17321">
    <property type="entry name" value="MFS_MMR_MDR_like"/>
    <property type="match status" value="1"/>
</dbReference>
<dbReference type="InterPro" id="IPR020846">
    <property type="entry name" value="MFS_dom"/>
</dbReference>
<keyword evidence="4 6" id="KW-1133">Transmembrane helix</keyword>
<dbReference type="PROSITE" id="PS50850">
    <property type="entry name" value="MFS"/>
    <property type="match status" value="1"/>
</dbReference>
<organism evidence="8 9">
    <name type="scientific">Corynebacterium lowii</name>
    <dbReference type="NCBI Taxonomy" id="1544413"/>
    <lineage>
        <taxon>Bacteria</taxon>
        <taxon>Bacillati</taxon>
        <taxon>Actinomycetota</taxon>
        <taxon>Actinomycetes</taxon>
        <taxon>Mycobacteriales</taxon>
        <taxon>Corynebacteriaceae</taxon>
        <taxon>Corynebacterium</taxon>
    </lineage>
</organism>
<feature type="transmembrane region" description="Helical" evidence="6">
    <location>
        <begin position="71"/>
        <end position="91"/>
    </location>
</feature>
<evidence type="ECO:0000256" key="4">
    <source>
        <dbReference type="ARBA" id="ARBA00022989"/>
    </source>
</evidence>
<feature type="domain" description="Major facilitator superfamily (MFS) profile" evidence="7">
    <location>
        <begin position="6"/>
        <end position="484"/>
    </location>
</feature>
<dbReference type="AlphaFoldDB" id="A0A0Q0YLT6"/>
<evidence type="ECO:0000256" key="2">
    <source>
        <dbReference type="ARBA" id="ARBA00022448"/>
    </source>
</evidence>
<feature type="transmembrane region" description="Helical" evidence="6">
    <location>
        <begin position="295"/>
        <end position="314"/>
    </location>
</feature>